<dbReference type="Pfam" id="PF04969">
    <property type="entry name" value="CS"/>
    <property type="match status" value="1"/>
</dbReference>
<dbReference type="Proteomes" id="UP001652625">
    <property type="component" value="Chromosome 12"/>
</dbReference>
<evidence type="ECO:0000313" key="5">
    <source>
        <dbReference type="Proteomes" id="UP001652625"/>
    </source>
</evidence>
<dbReference type="RefSeq" id="XP_065669123.1">
    <property type="nucleotide sequence ID" value="XM_065813051.1"/>
</dbReference>
<sequence length="375" mass="42607">MTGNLAADKLSAGNEAFADEDYDLAIQYYTEAINIDGENGAYYLKRCNARLKKEDFGGALDDANMSIKLNSGDGRAFQRKGSALFFLEDFEGALDAFKRSLEFDANNEQIKQSIRKCEAEINLKEVSKKKLNTEETQRNKTLIGLSNIHKANEKQDEIPPSVMEDKTTVAPTSLKNKYDWYQTETHVIISILIKNIKEKDVSCHFGDKTLSVTIKLSQENDYSLELDLAQKIVPNQSLFQVYSSKLEIKMKKESGIRWDTLEEDHTKITVIKSPPKSDSVNPHKYPSSSHFVKNWDLLAKQVEEEEKIENKEGDGALNALFQQIYADGSDEVKRAMNKSFQESGGTVLSTNWSEISKEKVEIKPPDCMEYKKYEY</sequence>
<dbReference type="InterPro" id="IPR008978">
    <property type="entry name" value="HSP20-like_chaperone"/>
</dbReference>
<reference evidence="6" key="1">
    <citation type="submission" date="2025-08" db="UniProtKB">
        <authorList>
            <consortium name="RefSeq"/>
        </authorList>
    </citation>
    <scope>IDENTIFICATION</scope>
</reference>
<protein>
    <submittedName>
        <fullName evidence="6">Protein SGT1 homolog isoform X2</fullName>
    </submittedName>
</protein>
<gene>
    <name evidence="6" type="primary">LOC100210536</name>
</gene>
<comment type="similarity">
    <text evidence="1">Belongs to the SGT1 family.</text>
</comment>
<dbReference type="Pfam" id="PF05002">
    <property type="entry name" value="SGS"/>
    <property type="match status" value="1"/>
</dbReference>
<evidence type="ECO:0000256" key="1">
    <source>
        <dbReference type="ARBA" id="ARBA00008509"/>
    </source>
</evidence>
<dbReference type="Gene3D" id="2.60.40.790">
    <property type="match status" value="1"/>
</dbReference>
<dbReference type="PROSITE" id="PS50005">
    <property type="entry name" value="TPR"/>
    <property type="match status" value="2"/>
</dbReference>
<evidence type="ECO:0000256" key="2">
    <source>
        <dbReference type="PROSITE-ProRule" id="PRU00339"/>
    </source>
</evidence>
<name>A0ABM4D4C1_HYDVU</name>
<dbReference type="SUPFAM" id="SSF48452">
    <property type="entry name" value="TPR-like"/>
    <property type="match status" value="1"/>
</dbReference>
<dbReference type="SUPFAM" id="SSF49764">
    <property type="entry name" value="HSP20-like chaperones"/>
    <property type="match status" value="1"/>
</dbReference>
<dbReference type="InterPro" id="IPR019734">
    <property type="entry name" value="TPR_rpt"/>
</dbReference>
<feature type="domain" description="SGS" evidence="3">
    <location>
        <begin position="284"/>
        <end position="375"/>
    </location>
</feature>
<evidence type="ECO:0000259" key="3">
    <source>
        <dbReference type="PROSITE" id="PS51048"/>
    </source>
</evidence>
<feature type="repeat" description="TPR" evidence="2">
    <location>
        <begin position="6"/>
        <end position="39"/>
    </location>
</feature>
<accession>A0ABM4D4C1</accession>
<feature type="repeat" description="TPR" evidence="2">
    <location>
        <begin position="74"/>
        <end position="107"/>
    </location>
</feature>
<dbReference type="SMART" id="SM00028">
    <property type="entry name" value="TPR"/>
    <property type="match status" value="3"/>
</dbReference>
<dbReference type="PANTHER" id="PTHR45862">
    <property type="entry name" value="PROTEIN SGT1 HOMOLOG"/>
    <property type="match status" value="1"/>
</dbReference>
<dbReference type="InterPro" id="IPR007699">
    <property type="entry name" value="SGS_dom"/>
</dbReference>
<organism evidence="5 6">
    <name type="scientific">Hydra vulgaris</name>
    <name type="common">Hydra</name>
    <name type="synonym">Hydra attenuata</name>
    <dbReference type="NCBI Taxonomy" id="6087"/>
    <lineage>
        <taxon>Eukaryota</taxon>
        <taxon>Metazoa</taxon>
        <taxon>Cnidaria</taxon>
        <taxon>Hydrozoa</taxon>
        <taxon>Hydroidolina</taxon>
        <taxon>Anthoathecata</taxon>
        <taxon>Aplanulata</taxon>
        <taxon>Hydridae</taxon>
        <taxon>Hydra</taxon>
    </lineage>
</organism>
<keyword evidence="2" id="KW-0802">TPR repeat</keyword>
<dbReference type="InterPro" id="IPR044563">
    <property type="entry name" value="Sgt1-like"/>
</dbReference>
<dbReference type="InterPro" id="IPR011990">
    <property type="entry name" value="TPR-like_helical_dom_sf"/>
</dbReference>
<dbReference type="PROSITE" id="PS51203">
    <property type="entry name" value="CS"/>
    <property type="match status" value="1"/>
</dbReference>
<dbReference type="Pfam" id="PF13181">
    <property type="entry name" value="TPR_8"/>
    <property type="match status" value="2"/>
</dbReference>
<evidence type="ECO:0000313" key="6">
    <source>
        <dbReference type="RefSeq" id="XP_065669123.1"/>
    </source>
</evidence>
<dbReference type="GeneID" id="100210536"/>
<dbReference type="PROSITE" id="PS51048">
    <property type="entry name" value="SGS"/>
    <property type="match status" value="1"/>
</dbReference>
<keyword evidence="5" id="KW-1185">Reference proteome</keyword>
<dbReference type="InterPro" id="IPR007052">
    <property type="entry name" value="CS_dom"/>
</dbReference>
<dbReference type="Gene3D" id="1.25.40.10">
    <property type="entry name" value="Tetratricopeptide repeat domain"/>
    <property type="match status" value="1"/>
</dbReference>
<evidence type="ECO:0000259" key="4">
    <source>
        <dbReference type="PROSITE" id="PS51203"/>
    </source>
</evidence>
<proteinExistence type="inferred from homology"/>
<feature type="domain" description="CS" evidence="4">
    <location>
        <begin position="173"/>
        <end position="262"/>
    </location>
</feature>